<keyword evidence="1" id="KW-0472">Membrane</keyword>
<accession>A0ABT8SKD8</accession>
<evidence type="ECO:0000313" key="3">
    <source>
        <dbReference type="Proteomes" id="UP001169063"/>
    </source>
</evidence>
<gene>
    <name evidence="2" type="ORF">Q0812_06260</name>
</gene>
<evidence type="ECO:0000256" key="1">
    <source>
        <dbReference type="SAM" id="Phobius"/>
    </source>
</evidence>
<feature type="transmembrane region" description="Helical" evidence="1">
    <location>
        <begin position="7"/>
        <end position="24"/>
    </location>
</feature>
<evidence type="ECO:0000313" key="2">
    <source>
        <dbReference type="EMBL" id="MDO1559030.1"/>
    </source>
</evidence>
<name>A0ABT8SKD8_9CAUL</name>
<proteinExistence type="predicted"/>
<protein>
    <submittedName>
        <fullName evidence="2">Uncharacterized protein</fullName>
    </submittedName>
</protein>
<reference evidence="2" key="1">
    <citation type="submission" date="2023-07" db="EMBL/GenBank/DDBJ databases">
        <title>Brevundimonas soil sp. nov., isolated from the soil of chemical plant.</title>
        <authorList>
            <person name="Wu N."/>
        </authorList>
    </citation>
    <scope>NUCLEOTIDE SEQUENCE</scope>
    <source>
        <strain evidence="2">XZ-24</strain>
    </source>
</reference>
<comment type="caution">
    <text evidence="2">The sequence shown here is derived from an EMBL/GenBank/DDBJ whole genome shotgun (WGS) entry which is preliminary data.</text>
</comment>
<keyword evidence="3" id="KW-1185">Reference proteome</keyword>
<organism evidence="2 3">
    <name type="scientific">Peiella sedimenti</name>
    <dbReference type="NCBI Taxonomy" id="3061083"/>
    <lineage>
        <taxon>Bacteria</taxon>
        <taxon>Pseudomonadati</taxon>
        <taxon>Pseudomonadota</taxon>
        <taxon>Alphaproteobacteria</taxon>
        <taxon>Caulobacterales</taxon>
        <taxon>Caulobacteraceae</taxon>
        <taxon>Peiella</taxon>
    </lineage>
</organism>
<sequence length="64" mass="7057">MSRNQVLIAALLSDIVLLAAFFLGQDPVQRLWGEEGAVWLVAALAVAFILINVALLWALSRRRP</sequence>
<keyword evidence="1" id="KW-0812">Transmembrane</keyword>
<dbReference type="Proteomes" id="UP001169063">
    <property type="component" value="Unassembled WGS sequence"/>
</dbReference>
<dbReference type="RefSeq" id="WP_302109458.1">
    <property type="nucleotide sequence ID" value="NZ_JAUKTR010000002.1"/>
</dbReference>
<feature type="transmembrane region" description="Helical" evidence="1">
    <location>
        <begin position="36"/>
        <end position="59"/>
    </location>
</feature>
<keyword evidence="1" id="KW-1133">Transmembrane helix</keyword>
<dbReference type="EMBL" id="JAUKTR010000002">
    <property type="protein sequence ID" value="MDO1559030.1"/>
    <property type="molecule type" value="Genomic_DNA"/>
</dbReference>